<keyword evidence="8 11" id="KW-0472">Membrane</keyword>
<comment type="caution">
    <text evidence="13">The sequence shown here is derived from an EMBL/GenBank/DDBJ whole genome shotgun (WGS) entry which is preliminary data.</text>
</comment>
<sequence length="167" mass="17416">MNITNIIPSAKPTPVARSGFTVVELLVVISLIAILLSVATPSTMAYLRQRGVREAADQLAMDLQRAKMAAVSRNADSSIVVDTAGNSYRTQLPGRADETTALSRFRGGVAFANIDGQVNTPRITFNSRGITNPGANGSIFLTNDGGAVTIRLTVSAAGGISQSIVTP</sequence>
<keyword evidence="5" id="KW-0997">Cell inner membrane</keyword>
<dbReference type="Pfam" id="PF12019">
    <property type="entry name" value="GspH"/>
    <property type="match status" value="1"/>
</dbReference>
<evidence type="ECO:0000256" key="7">
    <source>
        <dbReference type="ARBA" id="ARBA00022989"/>
    </source>
</evidence>
<dbReference type="NCBIfam" id="TIGR02532">
    <property type="entry name" value="IV_pilin_GFxxxE"/>
    <property type="match status" value="1"/>
</dbReference>
<dbReference type="GO" id="GO:0015628">
    <property type="term" value="P:protein secretion by the type II secretion system"/>
    <property type="evidence" value="ECO:0007669"/>
    <property type="project" value="InterPro"/>
</dbReference>
<feature type="domain" description="General secretion pathway GspH" evidence="12">
    <location>
        <begin position="55"/>
        <end position="158"/>
    </location>
</feature>
<evidence type="ECO:0000256" key="11">
    <source>
        <dbReference type="SAM" id="Phobius"/>
    </source>
</evidence>
<evidence type="ECO:0000313" key="13">
    <source>
        <dbReference type="EMBL" id="MCJ8499309.1"/>
    </source>
</evidence>
<protein>
    <recommendedName>
        <fullName evidence="2">Type II secretion system protein H</fullName>
    </recommendedName>
    <alternativeName>
        <fullName evidence="10">General secretion pathway protein H</fullName>
    </alternativeName>
</protein>
<dbReference type="SUPFAM" id="SSF54523">
    <property type="entry name" value="Pili subunits"/>
    <property type="match status" value="1"/>
</dbReference>
<evidence type="ECO:0000259" key="12">
    <source>
        <dbReference type="Pfam" id="PF12019"/>
    </source>
</evidence>
<keyword evidence="4" id="KW-0488">Methylation</keyword>
<feature type="transmembrane region" description="Helical" evidence="11">
    <location>
        <begin position="20"/>
        <end position="40"/>
    </location>
</feature>
<proteinExistence type="inferred from homology"/>
<accession>A0AA41QZQ5</accession>
<evidence type="ECO:0000256" key="6">
    <source>
        <dbReference type="ARBA" id="ARBA00022692"/>
    </source>
</evidence>
<evidence type="ECO:0000256" key="4">
    <source>
        <dbReference type="ARBA" id="ARBA00022481"/>
    </source>
</evidence>
<dbReference type="RefSeq" id="WP_246902510.1">
    <property type="nucleotide sequence ID" value="NZ_JALJRB010000001.1"/>
</dbReference>
<dbReference type="Pfam" id="PF07963">
    <property type="entry name" value="N_methyl"/>
    <property type="match status" value="1"/>
</dbReference>
<organism evidence="13 14">
    <name type="scientific">Desulfatitalea alkaliphila</name>
    <dbReference type="NCBI Taxonomy" id="2929485"/>
    <lineage>
        <taxon>Bacteria</taxon>
        <taxon>Pseudomonadati</taxon>
        <taxon>Thermodesulfobacteriota</taxon>
        <taxon>Desulfobacteria</taxon>
        <taxon>Desulfobacterales</taxon>
        <taxon>Desulfosarcinaceae</taxon>
        <taxon>Desulfatitalea</taxon>
    </lineage>
</organism>
<evidence type="ECO:0000313" key="14">
    <source>
        <dbReference type="Proteomes" id="UP001165427"/>
    </source>
</evidence>
<dbReference type="AlphaFoldDB" id="A0AA41QZQ5"/>
<keyword evidence="3" id="KW-1003">Cell membrane</keyword>
<evidence type="ECO:0000256" key="8">
    <source>
        <dbReference type="ARBA" id="ARBA00023136"/>
    </source>
</evidence>
<dbReference type="GO" id="GO:0005886">
    <property type="term" value="C:plasma membrane"/>
    <property type="evidence" value="ECO:0007669"/>
    <property type="project" value="UniProtKB-SubCell"/>
</dbReference>
<evidence type="ECO:0000256" key="9">
    <source>
        <dbReference type="ARBA" id="ARBA00025772"/>
    </source>
</evidence>
<keyword evidence="7 11" id="KW-1133">Transmembrane helix</keyword>
<dbReference type="EMBL" id="JALJRB010000001">
    <property type="protein sequence ID" value="MCJ8499309.1"/>
    <property type="molecule type" value="Genomic_DNA"/>
</dbReference>
<evidence type="ECO:0000256" key="10">
    <source>
        <dbReference type="ARBA" id="ARBA00030775"/>
    </source>
</evidence>
<dbReference type="Gene3D" id="3.30.700.10">
    <property type="entry name" value="Glycoprotein, Type 4 Pilin"/>
    <property type="match status" value="1"/>
</dbReference>
<evidence type="ECO:0000256" key="2">
    <source>
        <dbReference type="ARBA" id="ARBA00021549"/>
    </source>
</evidence>
<evidence type="ECO:0000256" key="3">
    <source>
        <dbReference type="ARBA" id="ARBA00022475"/>
    </source>
</evidence>
<reference evidence="13" key="1">
    <citation type="submission" date="2022-04" db="EMBL/GenBank/DDBJ databases">
        <title>Desulfatitalea alkaliphila sp. nov., a novel anaerobic sulfate-reducing bacterium isolated from terrestrial mud volcano, Taman Peninsula, Russia.</title>
        <authorList>
            <person name="Khomyakova M.A."/>
            <person name="Merkel A.Y."/>
            <person name="Slobodkin A.I."/>
        </authorList>
    </citation>
    <scope>NUCLEOTIDE SEQUENCE</scope>
    <source>
        <strain evidence="13">M08but</strain>
    </source>
</reference>
<keyword evidence="6 11" id="KW-0812">Transmembrane</keyword>
<dbReference type="InterPro" id="IPR045584">
    <property type="entry name" value="Pilin-like"/>
</dbReference>
<comment type="similarity">
    <text evidence="9">Belongs to the GSP H family.</text>
</comment>
<gene>
    <name evidence="13" type="ORF">MRX98_01875</name>
</gene>
<dbReference type="InterPro" id="IPR012902">
    <property type="entry name" value="N_methyl_site"/>
</dbReference>
<keyword evidence="14" id="KW-1185">Reference proteome</keyword>
<comment type="subcellular location">
    <subcellularLocation>
        <location evidence="1">Cell inner membrane</location>
        <topology evidence="1">Single-pass membrane protein</topology>
    </subcellularLocation>
</comment>
<evidence type="ECO:0000256" key="1">
    <source>
        <dbReference type="ARBA" id="ARBA00004377"/>
    </source>
</evidence>
<dbReference type="Proteomes" id="UP001165427">
    <property type="component" value="Unassembled WGS sequence"/>
</dbReference>
<dbReference type="InterPro" id="IPR022346">
    <property type="entry name" value="T2SS_GspH"/>
</dbReference>
<dbReference type="GO" id="GO:0015627">
    <property type="term" value="C:type II protein secretion system complex"/>
    <property type="evidence" value="ECO:0007669"/>
    <property type="project" value="InterPro"/>
</dbReference>
<name>A0AA41QZQ5_9BACT</name>
<evidence type="ECO:0000256" key="5">
    <source>
        <dbReference type="ARBA" id="ARBA00022519"/>
    </source>
</evidence>